<sequence>MYRALAVILAWLLTAPVMAFGPGESRSGWAMVNDNPEGVLTQWQNDQGRTPSLETERLLLIAYAHHALNHKPELEALLTQLREHQFTPQQQARMMMLDGLYAGSMRSEFDYALQQFDAANLALSGMDDNDSLRLQVQILTLAGSLLRYLERLPEAIERLGQARQRAVALGDKGTLADIEHHLGRALRVAEQPRLAAEHYRSALSLAEFVDNPRFPGLLELELARLYRGINEYSRALEHAHNAAAIFEPLNEPLRLANALSELGTAYRELGEPAQSLHHYMLALDLQLREESVLAIARTRHQIALTYLDAGEPDKSLEYLQLALQAVTERKHDKLIFATRLALSETYLSLGRWNDALLLAEQLLVQSRQQEDKPSERTLLMVMAEANRALSRTEQAWGQLRQAADIALPAPANGGLSAANQLAEQQLRNQLQRQGEALNESKQLLNNLQNQRLLIVLLLVALSLSLLLLWYRHRHKGSQLSRLHDEVLTLADTGAGNRKALFQHLSASESGYLVLLKLGDLPTSELRTGQAHFTQQRQRLITLLKEEGWVDRLFEPNLGLVAMTIQQEIPLEREMLRLFDRLQRAFRGHNAFSGPISAGIIPLPFQPGALLRLPPEQALELTQLALWSANDLAHRTDCDQFVQLRPVALSAPLLNPEQLYASAVKGIQHGVIRCLVSNGQEELRWPVEPSAPEDSAERQDISAQIAPE</sequence>
<name>E1SS75_FERBD</name>
<keyword evidence="9" id="KW-0812">Transmembrane</keyword>
<dbReference type="KEGG" id="fbl:Fbal_2805"/>
<dbReference type="InterPro" id="IPR019734">
    <property type="entry name" value="TPR_rpt"/>
</dbReference>
<feature type="region of interest" description="Disordered" evidence="8">
    <location>
        <begin position="685"/>
        <end position="707"/>
    </location>
</feature>
<keyword evidence="9" id="KW-0472">Membrane</keyword>
<evidence type="ECO:0000256" key="7">
    <source>
        <dbReference type="SAM" id="Coils"/>
    </source>
</evidence>
<dbReference type="AlphaFoldDB" id="E1SS75"/>
<comment type="subcellular location">
    <subcellularLocation>
        <location evidence="1">Cytoplasm</location>
    </subcellularLocation>
</comment>
<keyword evidence="3" id="KW-0677">Repeat</keyword>
<keyword evidence="10" id="KW-0732">Signal</keyword>
<dbReference type="PANTHER" id="PTHR46630">
    <property type="entry name" value="TETRATRICOPEPTIDE REPEAT PROTEIN 29"/>
    <property type="match status" value="1"/>
</dbReference>
<protein>
    <submittedName>
        <fullName evidence="11">TPR repeat-containing protein</fullName>
    </submittedName>
</protein>
<evidence type="ECO:0000256" key="9">
    <source>
        <dbReference type="SAM" id="Phobius"/>
    </source>
</evidence>
<dbReference type="SUPFAM" id="SSF48452">
    <property type="entry name" value="TPR-like"/>
    <property type="match status" value="2"/>
</dbReference>
<dbReference type="PANTHER" id="PTHR46630:SF1">
    <property type="entry name" value="TETRATRICOPEPTIDE REPEAT PROTEIN 29"/>
    <property type="match status" value="1"/>
</dbReference>
<dbReference type="SMART" id="SM00028">
    <property type="entry name" value="TPR"/>
    <property type="match status" value="6"/>
</dbReference>
<dbReference type="InterPro" id="IPR051476">
    <property type="entry name" value="Bac_ResReg_Asp_Phosphatase"/>
</dbReference>
<evidence type="ECO:0000256" key="1">
    <source>
        <dbReference type="ARBA" id="ARBA00004496"/>
    </source>
</evidence>
<evidence type="ECO:0000256" key="4">
    <source>
        <dbReference type="ARBA" id="ARBA00022803"/>
    </source>
</evidence>
<evidence type="ECO:0000313" key="12">
    <source>
        <dbReference type="Proteomes" id="UP000006683"/>
    </source>
</evidence>
<keyword evidence="12" id="KW-1185">Reference proteome</keyword>
<dbReference type="OrthoDB" id="6400935at2"/>
<dbReference type="Pfam" id="PF13424">
    <property type="entry name" value="TPR_12"/>
    <property type="match status" value="1"/>
</dbReference>
<dbReference type="EMBL" id="CP002209">
    <property type="protein sequence ID" value="ADN77007.1"/>
    <property type="molecule type" value="Genomic_DNA"/>
</dbReference>
<dbReference type="InterPro" id="IPR011990">
    <property type="entry name" value="TPR-like_helical_dom_sf"/>
</dbReference>
<dbReference type="Gene3D" id="1.25.40.10">
    <property type="entry name" value="Tetratricopeptide repeat domain"/>
    <property type="match status" value="2"/>
</dbReference>
<dbReference type="STRING" id="550540.Fbal_2805"/>
<comment type="similarity">
    <text evidence="5">Belongs to the Rap family.</text>
</comment>
<evidence type="ECO:0000256" key="8">
    <source>
        <dbReference type="SAM" id="MobiDB-lite"/>
    </source>
</evidence>
<evidence type="ECO:0000256" key="5">
    <source>
        <dbReference type="ARBA" id="ARBA00038253"/>
    </source>
</evidence>
<keyword evidence="7" id="KW-0175">Coiled coil</keyword>
<feature type="transmembrane region" description="Helical" evidence="9">
    <location>
        <begin position="452"/>
        <end position="470"/>
    </location>
</feature>
<evidence type="ECO:0000256" key="3">
    <source>
        <dbReference type="ARBA" id="ARBA00022737"/>
    </source>
</evidence>
<evidence type="ECO:0000313" key="11">
    <source>
        <dbReference type="EMBL" id="ADN77007.1"/>
    </source>
</evidence>
<organism evidence="11 12">
    <name type="scientific">Ferrimonas balearica (strain DSM 9799 / CCM 4581 / KCTC 23876 / PAT)</name>
    <dbReference type="NCBI Taxonomy" id="550540"/>
    <lineage>
        <taxon>Bacteria</taxon>
        <taxon>Pseudomonadati</taxon>
        <taxon>Pseudomonadota</taxon>
        <taxon>Gammaproteobacteria</taxon>
        <taxon>Alteromonadales</taxon>
        <taxon>Ferrimonadaceae</taxon>
        <taxon>Ferrimonas</taxon>
    </lineage>
</organism>
<feature type="coiled-coil region" evidence="7">
    <location>
        <begin position="423"/>
        <end position="450"/>
    </location>
</feature>
<dbReference type="HOGENOM" id="CLU_390161_0_0_6"/>
<keyword evidence="4 6" id="KW-0802">TPR repeat</keyword>
<dbReference type="GO" id="GO:0005737">
    <property type="term" value="C:cytoplasm"/>
    <property type="evidence" value="ECO:0007669"/>
    <property type="project" value="UniProtKB-SubCell"/>
</dbReference>
<feature type="signal peptide" evidence="10">
    <location>
        <begin position="1"/>
        <end position="19"/>
    </location>
</feature>
<accession>E1SS75</accession>
<reference evidence="11 12" key="1">
    <citation type="journal article" date="2010" name="Stand. Genomic Sci.">
        <title>Complete genome sequence of Ferrimonas balearica type strain (PAT).</title>
        <authorList>
            <person name="Nolan M."/>
            <person name="Sikorski J."/>
            <person name="Davenport K."/>
            <person name="Lucas S."/>
            <person name="Glavina Del Rio T."/>
            <person name="Tice H."/>
            <person name="Cheng J."/>
            <person name="Goodwin L."/>
            <person name="Pitluck S."/>
            <person name="Liolios K."/>
            <person name="Ivanova N."/>
            <person name="Mavromatis K."/>
            <person name="Ovchinnikova G."/>
            <person name="Pati A."/>
            <person name="Chen A."/>
            <person name="Palaniappan K."/>
            <person name="Land M."/>
            <person name="Hauser L."/>
            <person name="Chang Y."/>
            <person name="Jeffries C."/>
            <person name="Tapia R."/>
            <person name="Brettin T."/>
            <person name="Detter J."/>
            <person name="Han C."/>
            <person name="Yasawong M."/>
            <person name="Rohde M."/>
            <person name="Tindall B."/>
            <person name="Goker M."/>
            <person name="Woyke T."/>
            <person name="Bristow J."/>
            <person name="Eisen J."/>
            <person name="Markowitz V."/>
            <person name="Hugenholtz P."/>
            <person name="Kyrpides N."/>
            <person name="Klenk H."/>
            <person name="Lapidus A."/>
        </authorList>
    </citation>
    <scope>NUCLEOTIDE SEQUENCE [LARGE SCALE GENOMIC DNA]</scope>
    <source>
        <strain evidence="12">DSM 9799 / CCM 4581 / KCTC 23876 / PAT</strain>
    </source>
</reference>
<keyword evidence="2" id="KW-0963">Cytoplasm</keyword>
<dbReference type="eggNOG" id="COG0457">
    <property type="taxonomic scope" value="Bacteria"/>
</dbReference>
<proteinExistence type="inferred from homology"/>
<evidence type="ECO:0000256" key="10">
    <source>
        <dbReference type="SAM" id="SignalP"/>
    </source>
</evidence>
<evidence type="ECO:0000256" key="6">
    <source>
        <dbReference type="PROSITE-ProRule" id="PRU00339"/>
    </source>
</evidence>
<keyword evidence="9" id="KW-1133">Transmembrane helix</keyword>
<feature type="repeat" description="TPR" evidence="6">
    <location>
        <begin position="256"/>
        <end position="289"/>
    </location>
</feature>
<gene>
    <name evidence="11" type="ordered locus">Fbal_2805</name>
</gene>
<evidence type="ECO:0000256" key="2">
    <source>
        <dbReference type="ARBA" id="ARBA00022490"/>
    </source>
</evidence>
<dbReference type="PROSITE" id="PS50005">
    <property type="entry name" value="TPR"/>
    <property type="match status" value="1"/>
</dbReference>
<dbReference type="Proteomes" id="UP000006683">
    <property type="component" value="Chromosome"/>
</dbReference>
<feature type="chain" id="PRO_5003151835" evidence="10">
    <location>
        <begin position="20"/>
        <end position="707"/>
    </location>
</feature>